<name>A0A139AEA3_GONPJ</name>
<feature type="region of interest" description="Disordered" evidence="1">
    <location>
        <begin position="110"/>
        <end position="151"/>
    </location>
</feature>
<evidence type="ECO:0000313" key="2">
    <source>
        <dbReference type="EMBL" id="KXS15142.1"/>
    </source>
</evidence>
<dbReference type="EMBL" id="KQ965764">
    <property type="protein sequence ID" value="KXS15142.1"/>
    <property type="molecule type" value="Genomic_DNA"/>
</dbReference>
<evidence type="ECO:0000313" key="3">
    <source>
        <dbReference type="Proteomes" id="UP000070544"/>
    </source>
</evidence>
<evidence type="ECO:0000256" key="1">
    <source>
        <dbReference type="SAM" id="MobiDB-lite"/>
    </source>
</evidence>
<feature type="region of interest" description="Disordered" evidence="1">
    <location>
        <begin position="15"/>
        <end position="34"/>
    </location>
</feature>
<dbReference type="AlphaFoldDB" id="A0A139AEA3"/>
<sequence>MVASETASLPSILASTNSVTSSSDPSLSCDTTTPSSVTFSQVRALSSRRLPGVRGSAPLLSVRRTKNPVTPRPHSVTLYILSDVPSACGVASTLRIATDPLYLSINPKQDTSADRVVSPPTESELNSMMGEKPTISKSAGRKNTTTGSSWSTARTCRWLKLKAA</sequence>
<feature type="compositionally biased region" description="Polar residues" evidence="1">
    <location>
        <begin position="135"/>
        <end position="151"/>
    </location>
</feature>
<keyword evidence="3" id="KW-1185">Reference proteome</keyword>
<accession>A0A139AEA3</accession>
<dbReference type="Proteomes" id="UP000070544">
    <property type="component" value="Unassembled WGS sequence"/>
</dbReference>
<organism evidence="2 3">
    <name type="scientific">Gonapodya prolifera (strain JEL478)</name>
    <name type="common">Monoblepharis prolifera</name>
    <dbReference type="NCBI Taxonomy" id="1344416"/>
    <lineage>
        <taxon>Eukaryota</taxon>
        <taxon>Fungi</taxon>
        <taxon>Fungi incertae sedis</taxon>
        <taxon>Chytridiomycota</taxon>
        <taxon>Chytridiomycota incertae sedis</taxon>
        <taxon>Monoblepharidomycetes</taxon>
        <taxon>Monoblepharidales</taxon>
        <taxon>Gonapodyaceae</taxon>
        <taxon>Gonapodya</taxon>
    </lineage>
</organism>
<reference evidence="2 3" key="1">
    <citation type="journal article" date="2015" name="Genome Biol. Evol.">
        <title>Phylogenomic analyses indicate that early fungi evolved digesting cell walls of algal ancestors of land plants.</title>
        <authorList>
            <person name="Chang Y."/>
            <person name="Wang S."/>
            <person name="Sekimoto S."/>
            <person name="Aerts A.L."/>
            <person name="Choi C."/>
            <person name="Clum A."/>
            <person name="LaButti K.M."/>
            <person name="Lindquist E.A."/>
            <person name="Yee Ngan C."/>
            <person name="Ohm R.A."/>
            <person name="Salamov A.A."/>
            <person name="Grigoriev I.V."/>
            <person name="Spatafora J.W."/>
            <person name="Berbee M.L."/>
        </authorList>
    </citation>
    <scope>NUCLEOTIDE SEQUENCE [LARGE SCALE GENOMIC DNA]</scope>
    <source>
        <strain evidence="2 3">JEL478</strain>
    </source>
</reference>
<gene>
    <name evidence="2" type="ORF">M427DRAFT_330691</name>
</gene>
<protein>
    <submittedName>
        <fullName evidence="2">Uncharacterized protein</fullName>
    </submittedName>
</protein>
<proteinExistence type="predicted"/>